<proteinExistence type="predicted"/>
<comment type="caution">
    <text evidence="1">The sequence shown here is derived from an EMBL/GenBank/DDBJ whole genome shotgun (WGS) entry which is preliminary data.</text>
</comment>
<protein>
    <submittedName>
        <fullName evidence="1">Uncharacterized protein</fullName>
    </submittedName>
</protein>
<reference evidence="1 2" key="1">
    <citation type="journal article" date="2022" name="bioRxiv">
        <title>Genomics of Preaxostyla Flagellates Illuminates Evolutionary Transitions and the Path Towards Mitochondrial Loss.</title>
        <authorList>
            <person name="Novak L.V.F."/>
            <person name="Treitli S.C."/>
            <person name="Pyrih J."/>
            <person name="Halakuc P."/>
            <person name="Pipaliya S.V."/>
            <person name="Vacek V."/>
            <person name="Brzon O."/>
            <person name="Soukal P."/>
            <person name="Eme L."/>
            <person name="Dacks J.B."/>
            <person name="Karnkowska A."/>
            <person name="Elias M."/>
            <person name="Hampl V."/>
        </authorList>
    </citation>
    <scope>NUCLEOTIDE SEQUENCE [LARGE SCALE GENOMIC DNA]</scope>
    <source>
        <strain evidence="1">NAU3</strain>
        <tissue evidence="1">Gut</tissue>
    </source>
</reference>
<gene>
    <name evidence="1" type="ORF">BLNAU_17656</name>
</gene>
<dbReference type="EMBL" id="JARBJD010000202">
    <property type="protein sequence ID" value="KAK2947410.1"/>
    <property type="molecule type" value="Genomic_DNA"/>
</dbReference>
<accession>A0ABQ9XB17</accession>
<evidence type="ECO:0000313" key="1">
    <source>
        <dbReference type="EMBL" id="KAK2947410.1"/>
    </source>
</evidence>
<dbReference type="Proteomes" id="UP001281761">
    <property type="component" value="Unassembled WGS sequence"/>
</dbReference>
<name>A0ABQ9XB17_9EUKA</name>
<evidence type="ECO:0000313" key="2">
    <source>
        <dbReference type="Proteomes" id="UP001281761"/>
    </source>
</evidence>
<sequence>MFSGVCSLCDQPVVARSISKTGIFFQIVNGLLIGSEVHWSMYQLLDLLNHIFSEEVSRETKRMLRRGGFPTIGEEGLEDTLEFMLLMKAVSHHPGLIKNQTQRILIYFGVTFYMRISDIERRFRRFFADPWFG</sequence>
<organism evidence="1 2">
    <name type="scientific">Blattamonas nauphoetae</name>
    <dbReference type="NCBI Taxonomy" id="2049346"/>
    <lineage>
        <taxon>Eukaryota</taxon>
        <taxon>Metamonada</taxon>
        <taxon>Preaxostyla</taxon>
        <taxon>Oxymonadida</taxon>
        <taxon>Blattamonas</taxon>
    </lineage>
</organism>
<keyword evidence="2" id="KW-1185">Reference proteome</keyword>